<dbReference type="RefSeq" id="WP_185670836.1">
    <property type="nucleotide sequence ID" value="NZ_JACJVP010000032.1"/>
</dbReference>
<dbReference type="AlphaFoldDB" id="A0A7X0RSN2"/>
<sequence length="103" mass="11815">MGDKDKTIPEFISWANATQIWQEHCPGIKSPRNAALLESDKHALTRLAEMAEPLVKEIGQVSLEIEQLESRKRFLSALYKALEQQYMEYSESYQKRLSAGESK</sequence>
<dbReference type="Proteomes" id="UP000547209">
    <property type="component" value="Unassembled WGS sequence"/>
</dbReference>
<accession>A0A7X0RSN2</accession>
<protein>
    <submittedName>
        <fullName evidence="1">Uncharacterized protein</fullName>
    </submittedName>
</protein>
<organism evidence="1 2">
    <name type="scientific">Cohnella nanjingensis</name>
    <dbReference type="NCBI Taxonomy" id="1387779"/>
    <lineage>
        <taxon>Bacteria</taxon>
        <taxon>Bacillati</taxon>
        <taxon>Bacillota</taxon>
        <taxon>Bacilli</taxon>
        <taxon>Bacillales</taxon>
        <taxon>Paenibacillaceae</taxon>
        <taxon>Cohnella</taxon>
    </lineage>
</organism>
<dbReference type="EMBL" id="JACJVP010000032">
    <property type="protein sequence ID" value="MBB6672989.1"/>
    <property type="molecule type" value="Genomic_DNA"/>
</dbReference>
<proteinExistence type="predicted"/>
<comment type="caution">
    <text evidence="1">The sequence shown here is derived from an EMBL/GenBank/DDBJ whole genome shotgun (WGS) entry which is preliminary data.</text>
</comment>
<name>A0A7X0RSN2_9BACL</name>
<evidence type="ECO:0000313" key="2">
    <source>
        <dbReference type="Proteomes" id="UP000547209"/>
    </source>
</evidence>
<evidence type="ECO:0000313" key="1">
    <source>
        <dbReference type="EMBL" id="MBB6672989.1"/>
    </source>
</evidence>
<keyword evidence="2" id="KW-1185">Reference proteome</keyword>
<reference evidence="1 2" key="1">
    <citation type="submission" date="2020-08" db="EMBL/GenBank/DDBJ databases">
        <title>Cohnella phylogeny.</title>
        <authorList>
            <person name="Dunlap C."/>
        </authorList>
    </citation>
    <scope>NUCLEOTIDE SEQUENCE [LARGE SCALE GENOMIC DNA]</scope>
    <source>
        <strain evidence="1 2">DSM 28246</strain>
    </source>
</reference>
<gene>
    <name evidence="1" type="ORF">H7C19_20110</name>
</gene>